<dbReference type="InterPro" id="IPR006970">
    <property type="entry name" value="PT"/>
</dbReference>
<organism evidence="5">
    <name type="scientific">Entomoneis paludosa</name>
    <dbReference type="NCBI Taxonomy" id="265537"/>
    <lineage>
        <taxon>Eukaryota</taxon>
        <taxon>Sar</taxon>
        <taxon>Stramenopiles</taxon>
        <taxon>Ochrophyta</taxon>
        <taxon>Bacillariophyta</taxon>
        <taxon>Bacillariophyceae</taxon>
        <taxon>Bacillariophycidae</taxon>
        <taxon>Entomoneidaceae</taxon>
        <taxon>Entomoneis</taxon>
    </lineage>
</organism>
<dbReference type="AlphaFoldDB" id="A0A7S2Y8S6"/>
<dbReference type="Pfam" id="PF04886">
    <property type="entry name" value="PT"/>
    <property type="match status" value="1"/>
</dbReference>
<evidence type="ECO:0000256" key="2">
    <source>
        <dbReference type="ARBA" id="ARBA00022737"/>
    </source>
</evidence>
<feature type="compositionally biased region" description="Polar residues" evidence="3">
    <location>
        <begin position="67"/>
        <end position="85"/>
    </location>
</feature>
<name>A0A7S2Y8S6_9STRA</name>
<dbReference type="EMBL" id="HBHT01014164">
    <property type="protein sequence ID" value="CAD9960135.1"/>
    <property type="molecule type" value="Transcribed_RNA"/>
</dbReference>
<keyword evidence="2" id="KW-0677">Repeat</keyword>
<accession>A0A7S2Y8S6</accession>
<evidence type="ECO:0000313" key="5">
    <source>
        <dbReference type="EMBL" id="CAD9960135.1"/>
    </source>
</evidence>
<evidence type="ECO:0000256" key="4">
    <source>
        <dbReference type="SAM" id="SignalP"/>
    </source>
</evidence>
<protein>
    <submittedName>
        <fullName evidence="5">Uncharacterized protein</fullName>
    </submittedName>
</protein>
<keyword evidence="1 4" id="KW-0732">Signal</keyword>
<proteinExistence type="predicted"/>
<feature type="region of interest" description="Disordered" evidence="3">
    <location>
        <begin position="38"/>
        <end position="99"/>
    </location>
</feature>
<evidence type="ECO:0000256" key="1">
    <source>
        <dbReference type="ARBA" id="ARBA00022729"/>
    </source>
</evidence>
<reference evidence="5" key="1">
    <citation type="submission" date="2021-01" db="EMBL/GenBank/DDBJ databases">
        <authorList>
            <person name="Corre E."/>
            <person name="Pelletier E."/>
            <person name="Niang G."/>
            <person name="Scheremetjew M."/>
            <person name="Finn R."/>
            <person name="Kale V."/>
            <person name="Holt S."/>
            <person name="Cochrane G."/>
            <person name="Meng A."/>
            <person name="Brown T."/>
            <person name="Cohen L."/>
        </authorList>
    </citation>
    <scope>NUCLEOTIDE SEQUENCE</scope>
    <source>
        <strain evidence="5">CCMP125</strain>
    </source>
</reference>
<feature type="chain" id="PRO_5030842702" evidence="4">
    <location>
        <begin position="27"/>
        <end position="307"/>
    </location>
</feature>
<evidence type="ECO:0000256" key="3">
    <source>
        <dbReference type="SAM" id="MobiDB-lite"/>
    </source>
</evidence>
<sequence>MKISSALYSSSALLFHMGYLLRGVEAKGKKGVAIAPVTASSPVAAGSKKPNIYKGGKGKKTTEKPSEQPTHSPSFQPTDLPSQKPSLRPSDEPTASPTVCSCSTGTLQTLLDQPVDETVSEDLGQNYGFIDQEFPDFDSFNSYQVIDVNFTNRVIICEMTTYFVADTIGWTSLIGPQARFNVFDDPLASSDDPTTGMLVDVTINEIENTTVFGGIVEVTAGSLEKEITAGSTVWLGLTPIVEAFALNGGISTRHPTSELFLGSSSFFRNPADFAGLGDDWIDFGAFFPCEFENRDTAVKLRGVICGD</sequence>
<feature type="signal peptide" evidence="4">
    <location>
        <begin position="1"/>
        <end position="26"/>
    </location>
</feature>
<gene>
    <name evidence="5" type="ORF">APAL1065_LOCUS9496</name>
</gene>